<protein>
    <recommendedName>
        <fullName evidence="1">SpaA-like prealbumin fold domain-containing protein</fullName>
    </recommendedName>
</protein>
<name>A0A7X2TLN6_9FIRM</name>
<feature type="domain" description="SpaA-like prealbumin fold" evidence="1">
    <location>
        <begin position="529"/>
        <end position="612"/>
    </location>
</feature>
<keyword evidence="3" id="KW-1185">Reference proteome</keyword>
<dbReference type="Pfam" id="PF17802">
    <property type="entry name" value="SpaA"/>
    <property type="match status" value="3"/>
</dbReference>
<dbReference type="AlphaFoldDB" id="A0A7X2TLN6"/>
<feature type="domain" description="SpaA-like prealbumin fold" evidence="1">
    <location>
        <begin position="413"/>
        <end position="511"/>
    </location>
</feature>
<organism evidence="2 3">
    <name type="scientific">Oliverpabstia intestinalis</name>
    <dbReference type="NCBI Taxonomy" id="2606633"/>
    <lineage>
        <taxon>Bacteria</taxon>
        <taxon>Bacillati</taxon>
        <taxon>Bacillota</taxon>
        <taxon>Clostridia</taxon>
        <taxon>Lachnospirales</taxon>
        <taxon>Lachnospiraceae</taxon>
        <taxon>Oliverpabstia</taxon>
    </lineage>
</organism>
<dbReference type="Gene3D" id="2.60.40.10">
    <property type="entry name" value="Immunoglobulins"/>
    <property type="match status" value="3"/>
</dbReference>
<accession>A0A7X2TLN6</accession>
<dbReference type="InterPro" id="IPR041033">
    <property type="entry name" value="SpaA_PFL_dom_1"/>
</dbReference>
<dbReference type="EMBL" id="VUMS01000030">
    <property type="protein sequence ID" value="MST67566.1"/>
    <property type="molecule type" value="Genomic_DNA"/>
</dbReference>
<proteinExistence type="predicted"/>
<feature type="domain" description="SpaA-like prealbumin fold" evidence="1">
    <location>
        <begin position="619"/>
        <end position="708"/>
    </location>
</feature>
<evidence type="ECO:0000313" key="3">
    <source>
        <dbReference type="Proteomes" id="UP000440513"/>
    </source>
</evidence>
<dbReference type="RefSeq" id="WP_154432935.1">
    <property type="nucleotide sequence ID" value="NZ_VUMS01000030.1"/>
</dbReference>
<evidence type="ECO:0000259" key="1">
    <source>
        <dbReference type="Pfam" id="PF17802"/>
    </source>
</evidence>
<dbReference type="InterPro" id="IPR013783">
    <property type="entry name" value="Ig-like_fold"/>
</dbReference>
<comment type="caution">
    <text evidence="2">The sequence shown here is derived from an EMBL/GenBank/DDBJ whole genome shotgun (WGS) entry which is preliminary data.</text>
</comment>
<sequence length="869" mass="96863">MKKIWRKSLSILLLMITVFTGIPVAASEQILENDQEQIMPASPADDAEPLCTLIQEDSKGDYGIAMTSLDNSSNLRILNQRYDVYWNGNVLNSPSKTLNLAMGLKWIDNDGSNPDANGKWRMVYCLEWQKSSPSDNLIFNNKWTNRKVHYALYYGCMYWGETCRYPGYSANTGDWRDDYVVTQTAIHILNGEFSLATAKAAINNADPEAALAKNSGLSVLLKGVKSPSVATKNKVITAIEHIVNGANNSTNYTGWDSDGWFKLSNSTTTYDVSGYKDTWSKSTDGNYYSGGAFHITFNSYYGYDMRDQIDTVDISTPAGVKVHKKDNKTYSDFDVYISEKQYNDWSVTGKDIPITVKTSLRAWWGCAMYESKDTSLQPIGFITWTGTGGTYSVSKTITLHIPKDPTKSSKPVSVEVIKKDSLTGEALAGCDFTVYEYQPSTGNYVAKGKLGWDTTNKKYSSDVNASLKESLKTNFQENGNQGKFKIVETSVPAGYTSSSAWSQVFSVLATDTSSTAKFSYNVTNDPTRILIKKVDEEGKAITGAHLEIYDSDNKKVAEFDSSADGNEIDRLVVGKTYILKETSVPSGYVKADNVSFLVQDTKEIQTVTMTDKWTKTEFAKISLADKKTVIPGASLELRKAKDIADSIVTTITGKKVQWVSGEDPEVFYGIQPGVYWLVETKSPSGYALSDPVQVTIEENLTNTVTMYDLPYTDLTVIKKIRADHINFANGNPTFVITVKGNDLLGNSHEYSEFYEFTKEYVQKQTESDGYVSVKYTWKGIPAGNAYEVTENDVNRYYLSQVTSADENVSIERLQESAYGVRPEDTFRVIADLQSSLTGTTITFENEKYTWDDWSHNAIVKNTIQIIQSR</sequence>
<reference evidence="2 3" key="1">
    <citation type="submission" date="2019-08" db="EMBL/GenBank/DDBJ databases">
        <title>In-depth cultivation of the pig gut microbiome towards novel bacterial diversity and tailored functional studies.</title>
        <authorList>
            <person name="Wylensek D."/>
            <person name="Hitch T.C.A."/>
            <person name="Clavel T."/>
        </authorList>
    </citation>
    <scope>NUCLEOTIDE SEQUENCE [LARGE SCALE GENOMIC DNA]</scope>
    <source>
        <strain evidence="2 3">BSM-380-WT-5A</strain>
    </source>
</reference>
<dbReference type="Proteomes" id="UP000440513">
    <property type="component" value="Unassembled WGS sequence"/>
</dbReference>
<evidence type="ECO:0000313" key="2">
    <source>
        <dbReference type="EMBL" id="MST67566.1"/>
    </source>
</evidence>
<gene>
    <name evidence="2" type="ORF">FYJ57_12770</name>
</gene>